<dbReference type="Pfam" id="PF00027">
    <property type="entry name" value="cNMP_binding"/>
    <property type="match status" value="1"/>
</dbReference>
<dbReference type="InterPro" id="IPR018490">
    <property type="entry name" value="cNMP-bd_dom_sf"/>
</dbReference>
<dbReference type="InterPro" id="IPR014710">
    <property type="entry name" value="RmlC-like_jellyroll"/>
</dbReference>
<evidence type="ECO:0000259" key="1">
    <source>
        <dbReference type="Pfam" id="PF00027"/>
    </source>
</evidence>
<comment type="caution">
    <text evidence="2">The sequence shown here is derived from an EMBL/GenBank/DDBJ whole genome shotgun (WGS) entry which is preliminary data.</text>
</comment>
<organism evidence="2 3">
    <name type="scientific">Rugamonas brunnea</name>
    <dbReference type="NCBI Taxonomy" id="2758569"/>
    <lineage>
        <taxon>Bacteria</taxon>
        <taxon>Pseudomonadati</taxon>
        <taxon>Pseudomonadota</taxon>
        <taxon>Betaproteobacteria</taxon>
        <taxon>Burkholderiales</taxon>
        <taxon>Oxalobacteraceae</taxon>
        <taxon>Telluria group</taxon>
        <taxon>Rugamonas</taxon>
    </lineage>
</organism>
<dbReference type="InterPro" id="IPR000595">
    <property type="entry name" value="cNMP-bd_dom"/>
</dbReference>
<gene>
    <name evidence="2" type="ORF">H3H37_09565</name>
</gene>
<evidence type="ECO:0000313" key="3">
    <source>
        <dbReference type="Proteomes" id="UP000534388"/>
    </source>
</evidence>
<dbReference type="AlphaFoldDB" id="A0A7W2ERH1"/>
<sequence length="184" mass="20529">MYDSINRLMAPLVTPISARKGEVLQRSGEVAQSLHWIYSGVARAGFVTEGGTEVTLHFWTEGETVASHEDLLRARDGLPARQFVVAETALHGFRMDWADVGRMFELHEVVRAYYVKVSEASILRQGRSIYNSSATSAQARLEAFRTEYPGLEARVSQKVIASFLGITPQYMSQLLRHDALQKAA</sequence>
<reference evidence="2 3" key="1">
    <citation type="submission" date="2020-07" db="EMBL/GenBank/DDBJ databases">
        <title>Novel species isolated from subtropical streams in China.</title>
        <authorList>
            <person name="Lu H."/>
        </authorList>
    </citation>
    <scope>NUCLEOTIDE SEQUENCE [LARGE SCALE GENOMIC DNA]</scope>
    <source>
        <strain evidence="2 3">LX20W</strain>
    </source>
</reference>
<proteinExistence type="predicted"/>
<keyword evidence="3" id="KW-1185">Reference proteome</keyword>
<dbReference type="Proteomes" id="UP000534388">
    <property type="component" value="Unassembled WGS sequence"/>
</dbReference>
<accession>A0A7W2ERH1</accession>
<dbReference type="Gene3D" id="2.60.120.10">
    <property type="entry name" value="Jelly Rolls"/>
    <property type="match status" value="1"/>
</dbReference>
<name>A0A7W2ERH1_9BURK</name>
<protein>
    <submittedName>
        <fullName evidence="2">Crp/Fnr family transcriptional regulator</fullName>
    </submittedName>
</protein>
<dbReference type="EMBL" id="JACEZT010000005">
    <property type="protein sequence ID" value="MBA5637299.1"/>
    <property type="molecule type" value="Genomic_DNA"/>
</dbReference>
<feature type="domain" description="Cyclic nucleotide-binding" evidence="1">
    <location>
        <begin position="17"/>
        <end position="104"/>
    </location>
</feature>
<dbReference type="SUPFAM" id="SSF51206">
    <property type="entry name" value="cAMP-binding domain-like"/>
    <property type="match status" value="1"/>
</dbReference>
<evidence type="ECO:0000313" key="2">
    <source>
        <dbReference type="EMBL" id="MBA5637299.1"/>
    </source>
</evidence>